<keyword evidence="2" id="KW-1185">Reference proteome</keyword>
<proteinExistence type="predicted"/>
<dbReference type="EMBL" id="JACOMF010000052">
    <property type="protein sequence ID" value="MBC4018370.1"/>
    <property type="molecule type" value="Genomic_DNA"/>
</dbReference>
<evidence type="ECO:0000313" key="1">
    <source>
        <dbReference type="EMBL" id="MBC4018370.1"/>
    </source>
</evidence>
<sequence>MQSRLQSLDLGDVGFAANTLSRLSQPRWIAGYDDYGWPVAAPALTPDCLRNAGAVRALILAPTAEAWRLVEDVVSAAEAAEVRTGRRARRREGDALSWLRGASLLWIGNLLLAWGRRTPAVSFRWLRAPEHLDFTDSRSAFTAALETLEPGGFVKVSRGFTLDGNPAYRGVVVVPTERLLDRAGALGITPESVVQHFGQPANS</sequence>
<accession>A0A9X0UJR3</accession>
<gene>
    <name evidence="1" type="ORF">H7965_24085</name>
</gene>
<evidence type="ECO:0000313" key="2">
    <source>
        <dbReference type="Proteomes" id="UP000600101"/>
    </source>
</evidence>
<dbReference type="AlphaFoldDB" id="A0A9X0UJR3"/>
<dbReference type="Proteomes" id="UP000600101">
    <property type="component" value="Unassembled WGS sequence"/>
</dbReference>
<name>A0A9X0UJR3_9PROT</name>
<comment type="caution">
    <text evidence="1">The sequence shown here is derived from an EMBL/GenBank/DDBJ whole genome shotgun (WGS) entry which is preliminary data.</text>
</comment>
<protein>
    <submittedName>
        <fullName evidence="1">Uncharacterized protein</fullName>
    </submittedName>
</protein>
<organism evidence="1 2">
    <name type="scientific">Siccirubricoccus deserti</name>
    <dbReference type="NCBI Taxonomy" id="2013562"/>
    <lineage>
        <taxon>Bacteria</taxon>
        <taxon>Pseudomonadati</taxon>
        <taxon>Pseudomonadota</taxon>
        <taxon>Alphaproteobacteria</taxon>
        <taxon>Acetobacterales</taxon>
        <taxon>Roseomonadaceae</taxon>
        <taxon>Siccirubricoccus</taxon>
    </lineage>
</organism>
<dbReference type="RefSeq" id="WP_186773123.1">
    <property type="nucleotide sequence ID" value="NZ_JACOMF010000052.1"/>
</dbReference>
<reference evidence="1" key="1">
    <citation type="submission" date="2020-08" db="EMBL/GenBank/DDBJ databases">
        <authorList>
            <person name="Hu Y."/>
            <person name="Nguyen S.V."/>
            <person name="Li F."/>
            <person name="Fanning S."/>
        </authorList>
    </citation>
    <scope>NUCLEOTIDE SEQUENCE</scope>
    <source>
        <strain evidence="1">SYSU D8009</strain>
    </source>
</reference>